<dbReference type="InterPro" id="IPR001296">
    <property type="entry name" value="Glyco_trans_1"/>
</dbReference>
<comment type="caution">
    <text evidence="2">The sequence shown here is derived from an EMBL/GenBank/DDBJ whole genome shotgun (WGS) entry which is preliminary data.</text>
</comment>
<proteinExistence type="predicted"/>
<dbReference type="Proteomes" id="UP001157915">
    <property type="component" value="Unassembled WGS sequence"/>
</dbReference>
<dbReference type="CDD" id="cd03801">
    <property type="entry name" value="GT4_PimA-like"/>
    <property type="match status" value="1"/>
</dbReference>
<organism evidence="2 3">
    <name type="scientific">Algoriphagus winogradskyi</name>
    <dbReference type="NCBI Taxonomy" id="237017"/>
    <lineage>
        <taxon>Bacteria</taxon>
        <taxon>Pseudomonadati</taxon>
        <taxon>Bacteroidota</taxon>
        <taxon>Cytophagia</taxon>
        <taxon>Cytophagales</taxon>
        <taxon>Cyclobacteriaceae</taxon>
        <taxon>Algoriphagus</taxon>
    </lineage>
</organism>
<sequence length="336" mass="38537">MISKNKRVISITTNLARYGGAQKVLVDVHNGLKKLYDCKITGIQKFTELHPKYSVEEVEYLKFRPSVLRNNIVLVHARNLIPIMVFLDRILFLNAQIIYVSHNVYTTYRHLTFFPKNIVSISNSVTSNLLNYFKIRGKKIKLIYNGIEDMFDTLSVSRGYKEGGIIKILYVARVNNVKRQVRIVESLKGKLDSNIQIHFAGEGKDLDKLREICDGSLNFFVLGFVENMNRLVADYDYLMLYSSQEGLPLALLEGIMCMRPILVNDVGGNLEIGVPGKNGVELNENWNTLHEQLNNLNSITHLKYKEMAEASRQLFLEKFSYGNMIEKYSELIESLI</sequence>
<dbReference type="RefSeq" id="WP_283414435.1">
    <property type="nucleotide sequence ID" value="NZ_FXUA01000008.1"/>
</dbReference>
<dbReference type="SUPFAM" id="SSF53756">
    <property type="entry name" value="UDP-Glycosyltransferase/glycogen phosphorylase"/>
    <property type="match status" value="1"/>
</dbReference>
<dbReference type="EMBL" id="FXUA01000008">
    <property type="protein sequence ID" value="SMP33414.1"/>
    <property type="molecule type" value="Genomic_DNA"/>
</dbReference>
<evidence type="ECO:0000259" key="1">
    <source>
        <dbReference type="Pfam" id="PF00534"/>
    </source>
</evidence>
<keyword evidence="3" id="KW-1185">Reference proteome</keyword>
<reference evidence="2 3" key="1">
    <citation type="submission" date="2017-05" db="EMBL/GenBank/DDBJ databases">
        <authorList>
            <person name="Varghese N."/>
            <person name="Submissions S."/>
        </authorList>
    </citation>
    <scope>NUCLEOTIDE SEQUENCE [LARGE SCALE GENOMIC DNA]</scope>
    <source>
        <strain evidence="2 3">DSM 15360</strain>
    </source>
</reference>
<evidence type="ECO:0000313" key="2">
    <source>
        <dbReference type="EMBL" id="SMP33414.1"/>
    </source>
</evidence>
<protein>
    <submittedName>
        <fullName evidence="2">Glycosyltransferase involved in cell wall bisynthesis</fullName>
    </submittedName>
</protein>
<evidence type="ECO:0000313" key="3">
    <source>
        <dbReference type="Proteomes" id="UP001157915"/>
    </source>
</evidence>
<dbReference type="Pfam" id="PF00534">
    <property type="entry name" value="Glycos_transf_1"/>
    <property type="match status" value="1"/>
</dbReference>
<dbReference type="Gene3D" id="3.40.50.2000">
    <property type="entry name" value="Glycogen Phosphorylase B"/>
    <property type="match status" value="2"/>
</dbReference>
<dbReference type="PANTHER" id="PTHR12526">
    <property type="entry name" value="GLYCOSYLTRANSFERASE"/>
    <property type="match status" value="1"/>
</dbReference>
<name>A0ABY1PJQ4_9BACT</name>
<gene>
    <name evidence="2" type="ORF">SAMN06265367_108184</name>
</gene>
<feature type="domain" description="Glycosyl transferase family 1" evidence="1">
    <location>
        <begin position="166"/>
        <end position="312"/>
    </location>
</feature>
<dbReference type="PANTHER" id="PTHR12526:SF630">
    <property type="entry name" value="GLYCOSYLTRANSFERASE"/>
    <property type="match status" value="1"/>
</dbReference>
<accession>A0ABY1PJQ4</accession>